<proteinExistence type="predicted"/>
<organism evidence="1">
    <name type="scientific">marine metagenome</name>
    <dbReference type="NCBI Taxonomy" id="408172"/>
    <lineage>
        <taxon>unclassified sequences</taxon>
        <taxon>metagenomes</taxon>
        <taxon>ecological metagenomes</taxon>
    </lineage>
</organism>
<dbReference type="GO" id="GO:0006261">
    <property type="term" value="P:DNA-templated DNA replication"/>
    <property type="evidence" value="ECO:0007669"/>
    <property type="project" value="TreeGrafter"/>
</dbReference>
<evidence type="ECO:0008006" key="2">
    <source>
        <dbReference type="Google" id="ProtNLM"/>
    </source>
</evidence>
<dbReference type="PANTHER" id="PTHR11669:SF8">
    <property type="entry name" value="DNA POLYMERASE III SUBUNIT DELTA"/>
    <property type="match status" value="1"/>
</dbReference>
<dbReference type="Gene3D" id="3.40.50.300">
    <property type="entry name" value="P-loop containing nucleotide triphosphate hydrolases"/>
    <property type="match status" value="1"/>
</dbReference>
<dbReference type="PANTHER" id="PTHR11669">
    <property type="entry name" value="REPLICATION FACTOR C / DNA POLYMERASE III GAMMA-TAU SUBUNIT"/>
    <property type="match status" value="1"/>
</dbReference>
<evidence type="ECO:0000313" key="1">
    <source>
        <dbReference type="EMBL" id="SVA20858.1"/>
    </source>
</evidence>
<dbReference type="EMBL" id="UINC01005363">
    <property type="protein sequence ID" value="SVA20858.1"/>
    <property type="molecule type" value="Genomic_DNA"/>
</dbReference>
<protein>
    <recommendedName>
        <fullName evidence="2">DNA polymerase III subunit delta</fullName>
    </recommendedName>
</protein>
<dbReference type="InterPro" id="IPR027417">
    <property type="entry name" value="P-loop_NTPase"/>
</dbReference>
<dbReference type="Pfam" id="PF13177">
    <property type="entry name" value="DNA_pol3_delta2"/>
    <property type="match status" value="1"/>
</dbReference>
<dbReference type="AlphaFoldDB" id="A0A381TZH3"/>
<name>A0A381TZH3_9ZZZZ</name>
<dbReference type="SUPFAM" id="SSF52540">
    <property type="entry name" value="P-loop containing nucleoside triphosphate hydrolases"/>
    <property type="match status" value="1"/>
</dbReference>
<gene>
    <name evidence="1" type="ORF">METZ01_LOCUS73712</name>
</gene>
<dbReference type="InterPro" id="IPR050238">
    <property type="entry name" value="DNA_Rep/Repair_Clamp_Loader"/>
</dbReference>
<accession>A0A381TZH3</accession>
<sequence length="371" mass="41880">MDLLSAQHSIWERLVRITKSEKIGNAYLFSGRPGSGKEGLAIKFAQFLNCNDADEQACDICPSCIRFKQLQHEKLKIIVPLPIPKKNTNDSVSKTDLVIDEYVKSISKKAQDLFYKIQIPKANRILIQSIRELRRSLLLKHDSVGKNIVLFFDAHLLSSGQAEAANALLKILEEPPENTTLVLVTDHKELMLKTILSRCQHIQIPRLPDDFILEWLINNDLGADTADFIAGLSRGNIHQARNLSSQPVEDTIGLIRSLVQTVVSQSPDKWRTFTQTYGKLAGHDPAEFKFHFSLMTLWFRGAYRLRKGVNTGLKDTSIESDMVSFNESFPHADLMAISLGLEDSINAILKNLYMPLILTNLLLDIQGYLRE</sequence>
<reference evidence="1" key="1">
    <citation type="submission" date="2018-05" db="EMBL/GenBank/DDBJ databases">
        <authorList>
            <person name="Lanie J.A."/>
            <person name="Ng W.-L."/>
            <person name="Kazmierczak K.M."/>
            <person name="Andrzejewski T.M."/>
            <person name="Davidsen T.M."/>
            <person name="Wayne K.J."/>
            <person name="Tettelin H."/>
            <person name="Glass J.I."/>
            <person name="Rusch D."/>
            <person name="Podicherti R."/>
            <person name="Tsui H.-C.T."/>
            <person name="Winkler M.E."/>
        </authorList>
    </citation>
    <scope>NUCLEOTIDE SEQUENCE</scope>
</reference>